<organism evidence="2 3">
    <name type="scientific">Crotalaria pallida</name>
    <name type="common">Smooth rattlebox</name>
    <name type="synonym">Crotalaria striata</name>
    <dbReference type="NCBI Taxonomy" id="3830"/>
    <lineage>
        <taxon>Eukaryota</taxon>
        <taxon>Viridiplantae</taxon>
        <taxon>Streptophyta</taxon>
        <taxon>Embryophyta</taxon>
        <taxon>Tracheophyta</taxon>
        <taxon>Spermatophyta</taxon>
        <taxon>Magnoliopsida</taxon>
        <taxon>eudicotyledons</taxon>
        <taxon>Gunneridae</taxon>
        <taxon>Pentapetalae</taxon>
        <taxon>rosids</taxon>
        <taxon>fabids</taxon>
        <taxon>Fabales</taxon>
        <taxon>Fabaceae</taxon>
        <taxon>Papilionoideae</taxon>
        <taxon>50 kb inversion clade</taxon>
        <taxon>genistoids sensu lato</taxon>
        <taxon>core genistoids</taxon>
        <taxon>Crotalarieae</taxon>
        <taxon>Crotalaria</taxon>
    </lineage>
</organism>
<dbReference type="InterPro" id="IPR026960">
    <property type="entry name" value="RVT-Znf"/>
</dbReference>
<evidence type="ECO:0000313" key="2">
    <source>
        <dbReference type="EMBL" id="KAK7269165.1"/>
    </source>
</evidence>
<gene>
    <name evidence="2" type="ORF">RIF29_21881</name>
</gene>
<accession>A0AAN9F644</accession>
<keyword evidence="3" id="KW-1185">Reference proteome</keyword>
<dbReference type="Pfam" id="PF13966">
    <property type="entry name" value="zf-RVT"/>
    <property type="match status" value="1"/>
</dbReference>
<dbReference type="EMBL" id="JAYWIO010000004">
    <property type="protein sequence ID" value="KAK7269165.1"/>
    <property type="molecule type" value="Genomic_DNA"/>
</dbReference>
<proteinExistence type="predicted"/>
<dbReference type="Proteomes" id="UP001372338">
    <property type="component" value="Unassembled WGS sequence"/>
</dbReference>
<evidence type="ECO:0000313" key="3">
    <source>
        <dbReference type="Proteomes" id="UP001372338"/>
    </source>
</evidence>
<evidence type="ECO:0000259" key="1">
    <source>
        <dbReference type="Pfam" id="PF13966"/>
    </source>
</evidence>
<comment type="caution">
    <text evidence="2">The sequence shown here is derived from an EMBL/GenBank/DDBJ whole genome shotgun (WGS) entry which is preliminary data.</text>
</comment>
<sequence length="191" mass="21569">MLFNAKIFWKVKAPMKVKHLIWRDFADGLPTREKLRRRAVDVPLECPFCEHEMEIADAMLSKPLFGLLLPYEDVPRQVSRSGDGANRWLLPAAQWTKLNSNASSYEVCATGLGAILGDDQDEGLAMRLGIQLALDIRHTHISAINTYSIIFCNAINNGHAPFEIQPILHDCKQQLTRLLDYKVSLVARKSN</sequence>
<protein>
    <recommendedName>
        <fullName evidence="1">Reverse transcriptase zinc-binding domain-containing protein</fullName>
    </recommendedName>
</protein>
<reference evidence="2 3" key="1">
    <citation type="submission" date="2024-01" db="EMBL/GenBank/DDBJ databases">
        <title>The genomes of 5 underutilized Papilionoideae crops provide insights into root nodulation and disease resistanc.</title>
        <authorList>
            <person name="Yuan L."/>
        </authorList>
    </citation>
    <scope>NUCLEOTIDE SEQUENCE [LARGE SCALE GENOMIC DNA]</scope>
    <source>
        <strain evidence="2">ZHUSHIDOU_FW_LH</strain>
        <tissue evidence="2">Leaf</tissue>
    </source>
</reference>
<feature type="domain" description="Reverse transcriptase zinc-binding" evidence="1">
    <location>
        <begin position="4"/>
        <end position="58"/>
    </location>
</feature>
<dbReference type="AlphaFoldDB" id="A0AAN9F644"/>
<name>A0AAN9F644_CROPI</name>